<dbReference type="EMBL" id="MDHH01000001">
    <property type="protein sequence ID" value="OUE03379.1"/>
    <property type="molecule type" value="Genomic_DNA"/>
</dbReference>
<accession>A0A251XJM9</accession>
<evidence type="ECO:0000313" key="3">
    <source>
        <dbReference type="Proteomes" id="UP000195062"/>
    </source>
</evidence>
<reference evidence="2 3" key="1">
    <citation type="submission" date="2016-08" db="EMBL/GenBank/DDBJ databases">
        <title>Genome sequence of Clavibacter michiganensis subsp. michiganensis strain CASJ007.</title>
        <authorList>
            <person name="Thapa S.P."/>
            <person name="Coaker G."/>
        </authorList>
    </citation>
    <scope>NUCLEOTIDE SEQUENCE [LARGE SCALE GENOMIC DNA]</scope>
    <source>
        <strain evidence="2">CASJ007</strain>
    </source>
</reference>
<protein>
    <submittedName>
        <fullName evidence="2">Uncharacterized protein</fullName>
    </submittedName>
</protein>
<evidence type="ECO:0000256" key="1">
    <source>
        <dbReference type="SAM" id="MobiDB-lite"/>
    </source>
</evidence>
<sequence>MAVTTKCRPSASIESQTPPTVAVTQSKPPQVRYDSAGYPGKEYVPRELP</sequence>
<organism evidence="2 3">
    <name type="scientific">Clavibacter michiganensis subsp. michiganensis</name>
    <dbReference type="NCBI Taxonomy" id="33013"/>
    <lineage>
        <taxon>Bacteria</taxon>
        <taxon>Bacillati</taxon>
        <taxon>Actinomycetota</taxon>
        <taxon>Actinomycetes</taxon>
        <taxon>Micrococcales</taxon>
        <taxon>Microbacteriaceae</taxon>
        <taxon>Clavibacter</taxon>
    </lineage>
</organism>
<comment type="caution">
    <text evidence="2">The sequence shown here is derived from an EMBL/GenBank/DDBJ whole genome shotgun (WGS) entry which is preliminary data.</text>
</comment>
<dbReference type="Proteomes" id="UP000195062">
    <property type="component" value="Unassembled WGS sequence"/>
</dbReference>
<feature type="compositionally biased region" description="Polar residues" evidence="1">
    <location>
        <begin position="12"/>
        <end position="28"/>
    </location>
</feature>
<gene>
    <name evidence="2" type="ORF">CMMCAS07_00420</name>
</gene>
<keyword evidence="3" id="KW-1185">Reference proteome</keyword>
<feature type="region of interest" description="Disordered" evidence="1">
    <location>
        <begin position="1"/>
        <end position="49"/>
    </location>
</feature>
<evidence type="ECO:0000313" key="2">
    <source>
        <dbReference type="EMBL" id="OUE03379.1"/>
    </source>
</evidence>
<dbReference type="AlphaFoldDB" id="A0A251XJM9"/>
<proteinExistence type="predicted"/>
<name>A0A251XJM9_CLAMM</name>